<evidence type="ECO:0000313" key="2">
    <source>
        <dbReference type="Proteomes" id="UP000198855"/>
    </source>
</evidence>
<organism evidence="1 2">
    <name type="scientific">Paenibacillus catalpae</name>
    <dbReference type="NCBI Taxonomy" id="1045775"/>
    <lineage>
        <taxon>Bacteria</taxon>
        <taxon>Bacillati</taxon>
        <taxon>Bacillota</taxon>
        <taxon>Bacilli</taxon>
        <taxon>Bacillales</taxon>
        <taxon>Paenibacillaceae</taxon>
        <taxon>Paenibacillus</taxon>
    </lineage>
</organism>
<evidence type="ECO:0000313" key="1">
    <source>
        <dbReference type="EMBL" id="SFD84546.1"/>
    </source>
</evidence>
<dbReference type="EMBL" id="FOMT01000001">
    <property type="protein sequence ID" value="SFD84546.1"/>
    <property type="molecule type" value="Genomic_DNA"/>
</dbReference>
<sequence>MKDFILDHLTISSITDLENHTTILPKGKHLFSFCVCDKLWIIKVKVSDLSKLLCATYLKFGGDQRMSLKVNVIYPKTQ</sequence>
<dbReference type="STRING" id="1045775.SAMN05216378_1705"/>
<dbReference type="Proteomes" id="UP000198855">
    <property type="component" value="Unassembled WGS sequence"/>
</dbReference>
<gene>
    <name evidence="1" type="ORF">SAMN05216378_1705</name>
</gene>
<dbReference type="AlphaFoldDB" id="A0A1I1VNE6"/>
<keyword evidence="2" id="KW-1185">Reference proteome</keyword>
<reference evidence="2" key="1">
    <citation type="submission" date="2016-10" db="EMBL/GenBank/DDBJ databases">
        <authorList>
            <person name="Varghese N."/>
            <person name="Submissions S."/>
        </authorList>
    </citation>
    <scope>NUCLEOTIDE SEQUENCE [LARGE SCALE GENOMIC DNA]</scope>
    <source>
        <strain evidence="2">CGMCC 1.10784</strain>
    </source>
</reference>
<protein>
    <submittedName>
        <fullName evidence="1">Uncharacterized protein</fullName>
    </submittedName>
</protein>
<name>A0A1I1VNE6_9BACL</name>
<proteinExistence type="predicted"/>
<accession>A0A1I1VNE6</accession>